<protein>
    <submittedName>
        <fullName evidence="1">Uncharacterized protein</fullName>
    </submittedName>
</protein>
<reference evidence="1 2" key="1">
    <citation type="submission" date="2022-11" db="EMBL/GenBank/DDBJ databases">
        <title>Genome Sequencing of Nocardia sp. ON39_IFM12276 and assembly.</title>
        <authorList>
            <person name="Shimojima M."/>
            <person name="Toyokawa M."/>
            <person name="Uesaka K."/>
        </authorList>
    </citation>
    <scope>NUCLEOTIDE SEQUENCE [LARGE SCALE GENOMIC DNA]</scope>
    <source>
        <strain evidence="1 2">IFM 12276</strain>
    </source>
</reference>
<name>A0ABM8CSR5_9NOCA</name>
<dbReference type="Proteomes" id="UP001317870">
    <property type="component" value="Chromosome"/>
</dbReference>
<sequence length="145" mass="15395">MTDTGPDGAALALSHKINRLFAVVHPRDAPERSTESVAVQVSEFLGRPVHPGYLRRLRDGEFDDPDTGAAVDAEILAAVARGFGVAADYLVTRGSTADAIDRELELLATMRDANVASIALRGSNVDRAMLAKIIQSTEGSVPPSR</sequence>
<dbReference type="RefSeq" id="WP_281877891.1">
    <property type="nucleotide sequence ID" value="NZ_AP026976.1"/>
</dbReference>
<dbReference type="EMBL" id="AP026978">
    <property type="protein sequence ID" value="BDT97923.1"/>
    <property type="molecule type" value="Genomic_DNA"/>
</dbReference>
<proteinExistence type="predicted"/>
<keyword evidence="2" id="KW-1185">Reference proteome</keyword>
<dbReference type="InterPro" id="IPR010982">
    <property type="entry name" value="Lambda_DNA-bd_dom_sf"/>
</dbReference>
<dbReference type="Gene3D" id="1.10.260.40">
    <property type="entry name" value="lambda repressor-like DNA-binding domains"/>
    <property type="match status" value="1"/>
</dbReference>
<gene>
    <name evidence="1" type="ORF">IFM12276_09520</name>
</gene>
<accession>A0ABM8CSR5</accession>
<organism evidence="1 2">
    <name type="scientific">Nocardia sputorum</name>
    <dbReference type="NCBI Taxonomy" id="2984338"/>
    <lineage>
        <taxon>Bacteria</taxon>
        <taxon>Bacillati</taxon>
        <taxon>Actinomycetota</taxon>
        <taxon>Actinomycetes</taxon>
        <taxon>Mycobacteriales</taxon>
        <taxon>Nocardiaceae</taxon>
        <taxon>Nocardia</taxon>
    </lineage>
</organism>
<evidence type="ECO:0000313" key="2">
    <source>
        <dbReference type="Proteomes" id="UP001317870"/>
    </source>
</evidence>
<evidence type="ECO:0000313" key="1">
    <source>
        <dbReference type="EMBL" id="BDT97923.1"/>
    </source>
</evidence>